<dbReference type="Proteomes" id="UP001237105">
    <property type="component" value="Unassembled WGS sequence"/>
</dbReference>
<proteinExistence type="predicted"/>
<dbReference type="RefSeq" id="WP_282539939.1">
    <property type="nucleotide sequence ID" value="NZ_JASCIS010000074.1"/>
</dbReference>
<keyword evidence="3" id="KW-1185">Reference proteome</keyword>
<feature type="domain" description="Deoxyribonuclease NucA/NucB" evidence="1">
    <location>
        <begin position="11"/>
        <end position="73"/>
    </location>
</feature>
<accession>A0ABT6T892</accession>
<evidence type="ECO:0000313" key="3">
    <source>
        <dbReference type="Proteomes" id="UP001237105"/>
    </source>
</evidence>
<protein>
    <recommendedName>
        <fullName evidence="1">Deoxyribonuclease NucA/NucB domain-containing protein</fullName>
    </recommendedName>
</protein>
<evidence type="ECO:0000259" key="1">
    <source>
        <dbReference type="Pfam" id="PF14040"/>
    </source>
</evidence>
<sequence>MPDQPGTGGPFDCDEYAFASTYEGAARWRYDGAAYRNHYSARWVNREVNQEAGRCLGRWYSNDRILDNEEFFVPISVFRDGGGPAELIFCSQGDGRD</sequence>
<dbReference type="Pfam" id="PF14040">
    <property type="entry name" value="DNase_NucA_NucB"/>
    <property type="match status" value="1"/>
</dbReference>
<dbReference type="EMBL" id="JASCIS010000074">
    <property type="protein sequence ID" value="MDI3424112.1"/>
    <property type="molecule type" value="Genomic_DNA"/>
</dbReference>
<dbReference type="InterPro" id="IPR029476">
    <property type="entry name" value="DNase_NucA_NucB"/>
</dbReference>
<gene>
    <name evidence="2" type="ORF">QIT00_37240</name>
</gene>
<organism evidence="2 3">
    <name type="scientific">Streptomyces luteolus</name>
    <dbReference type="NCBI Taxonomy" id="3043615"/>
    <lineage>
        <taxon>Bacteria</taxon>
        <taxon>Bacillati</taxon>
        <taxon>Actinomycetota</taxon>
        <taxon>Actinomycetes</taxon>
        <taxon>Kitasatosporales</taxon>
        <taxon>Streptomycetaceae</taxon>
        <taxon>Streptomyces</taxon>
    </lineage>
</organism>
<reference evidence="2 3" key="1">
    <citation type="submission" date="2023-05" db="EMBL/GenBank/DDBJ databases">
        <title>Draft genome sequence of Streptomyces sp. B-S-A12 isolated from a cave soil in Thailand.</title>
        <authorList>
            <person name="Chamroensaksri N."/>
            <person name="Muangham S."/>
        </authorList>
    </citation>
    <scope>NUCLEOTIDE SEQUENCE [LARGE SCALE GENOMIC DNA]</scope>
    <source>
        <strain evidence="2 3">B-S-A12</strain>
    </source>
</reference>
<evidence type="ECO:0000313" key="2">
    <source>
        <dbReference type="EMBL" id="MDI3424112.1"/>
    </source>
</evidence>
<comment type="caution">
    <text evidence="2">The sequence shown here is derived from an EMBL/GenBank/DDBJ whole genome shotgun (WGS) entry which is preliminary data.</text>
</comment>
<name>A0ABT6T892_9ACTN</name>